<proteinExistence type="predicted"/>
<keyword evidence="2" id="KW-1185">Reference proteome</keyword>
<comment type="caution">
    <text evidence="1">The sequence shown here is derived from an EMBL/GenBank/DDBJ whole genome shotgun (WGS) entry which is preliminary data.</text>
</comment>
<evidence type="ECO:0000313" key="2">
    <source>
        <dbReference type="Proteomes" id="UP001162156"/>
    </source>
</evidence>
<dbReference type="AlphaFoldDB" id="A0AAV8X5H9"/>
<gene>
    <name evidence="1" type="ORF">NQ314_013674</name>
</gene>
<evidence type="ECO:0000313" key="1">
    <source>
        <dbReference type="EMBL" id="KAJ8933959.1"/>
    </source>
</evidence>
<name>A0AAV8X5H9_9CUCU</name>
<dbReference type="EMBL" id="JANEYF010003800">
    <property type="protein sequence ID" value="KAJ8933959.1"/>
    <property type="molecule type" value="Genomic_DNA"/>
</dbReference>
<dbReference type="Proteomes" id="UP001162156">
    <property type="component" value="Unassembled WGS sequence"/>
</dbReference>
<protein>
    <submittedName>
        <fullName evidence="1">Uncharacterized protein</fullName>
    </submittedName>
</protein>
<reference evidence="1" key="1">
    <citation type="journal article" date="2023" name="Insect Mol. Biol.">
        <title>Genome sequencing provides insights into the evolution of gene families encoding plant cell wall-degrading enzymes in longhorned beetles.</title>
        <authorList>
            <person name="Shin N.R."/>
            <person name="Okamura Y."/>
            <person name="Kirsch R."/>
            <person name="Pauchet Y."/>
        </authorList>
    </citation>
    <scope>NUCLEOTIDE SEQUENCE</scope>
    <source>
        <strain evidence="1">RBIC_L_NR</strain>
    </source>
</reference>
<accession>A0AAV8X5H9</accession>
<sequence length="73" mass="8249">MCYPPPQENKFQPGYSLFNTNSWTPNLAGQLRNNKQTENSANHLPQHSLFSGHGPKSLAQLLEQQSQLNKNDL</sequence>
<organism evidence="1 2">
    <name type="scientific">Rhamnusium bicolor</name>
    <dbReference type="NCBI Taxonomy" id="1586634"/>
    <lineage>
        <taxon>Eukaryota</taxon>
        <taxon>Metazoa</taxon>
        <taxon>Ecdysozoa</taxon>
        <taxon>Arthropoda</taxon>
        <taxon>Hexapoda</taxon>
        <taxon>Insecta</taxon>
        <taxon>Pterygota</taxon>
        <taxon>Neoptera</taxon>
        <taxon>Endopterygota</taxon>
        <taxon>Coleoptera</taxon>
        <taxon>Polyphaga</taxon>
        <taxon>Cucujiformia</taxon>
        <taxon>Chrysomeloidea</taxon>
        <taxon>Cerambycidae</taxon>
        <taxon>Lepturinae</taxon>
        <taxon>Rhagiini</taxon>
        <taxon>Rhamnusium</taxon>
    </lineage>
</organism>